<keyword evidence="2" id="KW-0723">Serine/threonine-protein kinase</keyword>
<dbReference type="GO" id="GO:0045717">
    <property type="term" value="P:negative regulation of fatty acid biosynthetic process"/>
    <property type="evidence" value="ECO:0007669"/>
    <property type="project" value="UniProtKB-ARBA"/>
</dbReference>
<dbReference type="Gene3D" id="3.30.10.20">
    <property type="match status" value="3"/>
</dbReference>
<dbReference type="PROSITE" id="PS50011">
    <property type="entry name" value="PROTEIN_KINASE_DOM"/>
    <property type="match status" value="1"/>
</dbReference>
<evidence type="ECO:0000256" key="9">
    <source>
        <dbReference type="ARBA" id="ARBA00048679"/>
    </source>
</evidence>
<feature type="domain" description="Protein kinase" evidence="12">
    <location>
        <begin position="22"/>
        <end position="289"/>
    </location>
</feature>
<feature type="region of interest" description="Disordered" evidence="11">
    <location>
        <begin position="292"/>
        <end position="372"/>
    </location>
</feature>
<evidence type="ECO:0000256" key="4">
    <source>
        <dbReference type="ARBA" id="ARBA00022737"/>
    </source>
</evidence>
<evidence type="ECO:0000256" key="8">
    <source>
        <dbReference type="ARBA" id="ARBA00047899"/>
    </source>
</evidence>
<dbReference type="Gene3D" id="1.10.510.10">
    <property type="entry name" value="Transferase(Phosphotransferase) domain 1"/>
    <property type="match status" value="1"/>
</dbReference>
<evidence type="ECO:0000256" key="10">
    <source>
        <dbReference type="PROSITE-ProRule" id="PRU10141"/>
    </source>
</evidence>
<name>A0A9X1SCW0_9MICC</name>
<sequence length="634" mass="67009">MSADFLRGHPTLNTDRILNGRYDVGELIGRGGMADVYLGRDTRLGRSVAIKVLRPDLARDPLFQSRFRREAQAVAGLNHPSIVSVYDTGDQEIANGSPDDVRLPFIVMEYVSGRTLRDLIKAGEISTDDAITYTLGVLSALEYSHRSGIVHRDIKPANVMVTAEGNVKVMDFGIARAIADSAATMTQTQAVIGTAQYLSPEQARGETVDARSDLYSAACLLFEMLAGRPPFVGESPVSVAYQHVREAPPAASSFNPEVSAALDAVLEHALAKDRSERFQNAHAFRDALEAARNGTSAVPQRSGDTAPTEALAVSKAPAVPVPEEEPQTRAMARVREGGPLTSTPVDESLEDDNDQSPLSVGTREERDPRHKSRSRAWIITLFTAVALLLTAGGIFAYNWANQPPPPPVTGAIPDVANMSQTDAINTITADGFRAPVIEQEYSDTVEPGLAIGTEPGAGSTVRFDSDITLLVSQGPSAVLIPDTLPGMSEAQARDTLRLLGLQGGNTATANSPDVQEGHVIETKPGVGTSVQVGSTVDLVLSTGKVTVPNLVDIDVEEAKAYLADPAYGLQATVEEVENSVVKPGTVTAQSEAPGSDVPQGSTITLTVAKEPAKPSPSPSTSESPSEPGNRRGGD</sequence>
<dbReference type="PROSITE" id="PS51178">
    <property type="entry name" value="PASTA"/>
    <property type="match status" value="3"/>
</dbReference>
<evidence type="ECO:0000259" key="13">
    <source>
        <dbReference type="PROSITE" id="PS51178"/>
    </source>
</evidence>
<dbReference type="EMBL" id="JAJFZV010000012">
    <property type="protein sequence ID" value="MCC3298573.1"/>
    <property type="molecule type" value="Genomic_DNA"/>
</dbReference>
<protein>
    <recommendedName>
        <fullName evidence="1">non-specific serine/threonine protein kinase</fullName>
        <ecNumber evidence="1">2.7.11.1</ecNumber>
    </recommendedName>
</protein>
<dbReference type="AlphaFoldDB" id="A0A9X1SCW0"/>
<evidence type="ECO:0000256" key="2">
    <source>
        <dbReference type="ARBA" id="ARBA00022527"/>
    </source>
</evidence>
<dbReference type="PANTHER" id="PTHR43289:SF6">
    <property type="entry name" value="SERINE_THREONINE-PROTEIN KINASE NEKL-3"/>
    <property type="match status" value="1"/>
</dbReference>
<dbReference type="Gene3D" id="3.30.200.20">
    <property type="entry name" value="Phosphorylase Kinase, domain 1"/>
    <property type="match status" value="1"/>
</dbReference>
<comment type="caution">
    <text evidence="14">The sequence shown here is derived from an EMBL/GenBank/DDBJ whole genome shotgun (WGS) entry which is preliminary data.</text>
</comment>
<dbReference type="CDD" id="cd14014">
    <property type="entry name" value="STKc_PknB_like"/>
    <property type="match status" value="1"/>
</dbReference>
<dbReference type="EC" id="2.7.11.1" evidence="1"/>
<dbReference type="SUPFAM" id="SSF56112">
    <property type="entry name" value="Protein kinase-like (PK-like)"/>
    <property type="match status" value="1"/>
</dbReference>
<dbReference type="PROSITE" id="PS00108">
    <property type="entry name" value="PROTEIN_KINASE_ST"/>
    <property type="match status" value="1"/>
</dbReference>
<dbReference type="Pfam" id="PF00069">
    <property type="entry name" value="Pkinase"/>
    <property type="match status" value="1"/>
</dbReference>
<feature type="domain" description="PASTA" evidence="13">
    <location>
        <begin position="541"/>
        <end position="609"/>
    </location>
</feature>
<dbReference type="FunFam" id="1.10.510.10:FF:000021">
    <property type="entry name" value="Serine/threonine protein kinase"/>
    <property type="match status" value="1"/>
</dbReference>
<dbReference type="InterPro" id="IPR005543">
    <property type="entry name" value="PASTA_dom"/>
</dbReference>
<dbReference type="GO" id="GO:0005524">
    <property type="term" value="F:ATP binding"/>
    <property type="evidence" value="ECO:0007669"/>
    <property type="project" value="UniProtKB-UniRule"/>
</dbReference>
<feature type="compositionally biased region" description="Polar residues" evidence="11">
    <location>
        <begin position="293"/>
        <end position="305"/>
    </location>
</feature>
<dbReference type="CDD" id="cd06577">
    <property type="entry name" value="PASTA_pknB"/>
    <property type="match status" value="3"/>
</dbReference>
<keyword evidence="15" id="KW-1185">Reference proteome</keyword>
<feature type="binding site" evidence="10">
    <location>
        <position position="51"/>
    </location>
    <ligand>
        <name>ATP</name>
        <dbReference type="ChEBI" id="CHEBI:30616"/>
    </ligand>
</feature>
<dbReference type="PROSITE" id="PS00107">
    <property type="entry name" value="PROTEIN_KINASE_ATP"/>
    <property type="match status" value="1"/>
</dbReference>
<keyword evidence="3" id="KW-0808">Transferase</keyword>
<dbReference type="SMART" id="SM00740">
    <property type="entry name" value="PASTA"/>
    <property type="match status" value="3"/>
</dbReference>
<dbReference type="RefSeq" id="WP_227896438.1">
    <property type="nucleotide sequence ID" value="NZ_CP099466.1"/>
</dbReference>
<comment type="catalytic activity">
    <reaction evidence="8">
        <text>L-threonyl-[protein] + ATP = O-phospho-L-threonyl-[protein] + ADP + H(+)</text>
        <dbReference type="Rhea" id="RHEA:46608"/>
        <dbReference type="Rhea" id="RHEA-COMP:11060"/>
        <dbReference type="Rhea" id="RHEA-COMP:11605"/>
        <dbReference type="ChEBI" id="CHEBI:15378"/>
        <dbReference type="ChEBI" id="CHEBI:30013"/>
        <dbReference type="ChEBI" id="CHEBI:30616"/>
        <dbReference type="ChEBI" id="CHEBI:61977"/>
        <dbReference type="ChEBI" id="CHEBI:456216"/>
        <dbReference type="EC" id="2.7.11.1"/>
    </reaction>
</comment>
<comment type="catalytic activity">
    <reaction evidence="9">
        <text>L-seryl-[protein] + ATP = O-phospho-L-seryl-[protein] + ADP + H(+)</text>
        <dbReference type="Rhea" id="RHEA:17989"/>
        <dbReference type="Rhea" id="RHEA-COMP:9863"/>
        <dbReference type="Rhea" id="RHEA-COMP:11604"/>
        <dbReference type="ChEBI" id="CHEBI:15378"/>
        <dbReference type="ChEBI" id="CHEBI:29999"/>
        <dbReference type="ChEBI" id="CHEBI:30616"/>
        <dbReference type="ChEBI" id="CHEBI:83421"/>
        <dbReference type="ChEBI" id="CHEBI:456216"/>
        <dbReference type="EC" id="2.7.11.1"/>
    </reaction>
</comment>
<keyword evidence="6 14" id="KW-0418">Kinase</keyword>
<proteinExistence type="predicted"/>
<organism evidence="14 15">
    <name type="scientific">Arthrobacter caoxuetaonis</name>
    <dbReference type="NCBI Taxonomy" id="2886935"/>
    <lineage>
        <taxon>Bacteria</taxon>
        <taxon>Bacillati</taxon>
        <taxon>Actinomycetota</taxon>
        <taxon>Actinomycetes</taxon>
        <taxon>Micrococcales</taxon>
        <taxon>Micrococcaceae</taxon>
        <taxon>Arthrobacter</taxon>
    </lineage>
</organism>
<evidence type="ECO:0000256" key="11">
    <source>
        <dbReference type="SAM" id="MobiDB-lite"/>
    </source>
</evidence>
<dbReference type="InterPro" id="IPR011009">
    <property type="entry name" value="Kinase-like_dom_sf"/>
</dbReference>
<gene>
    <name evidence="14" type="primary">pknB</name>
    <name evidence="14" type="ORF">LJ757_12270</name>
</gene>
<evidence type="ECO:0000256" key="3">
    <source>
        <dbReference type="ARBA" id="ARBA00022679"/>
    </source>
</evidence>
<feature type="region of interest" description="Disordered" evidence="11">
    <location>
        <begin position="586"/>
        <end position="634"/>
    </location>
</feature>
<evidence type="ECO:0000256" key="7">
    <source>
        <dbReference type="ARBA" id="ARBA00022840"/>
    </source>
</evidence>
<evidence type="ECO:0000313" key="15">
    <source>
        <dbReference type="Proteomes" id="UP001139158"/>
    </source>
</evidence>
<dbReference type="InterPro" id="IPR017441">
    <property type="entry name" value="Protein_kinase_ATP_BS"/>
</dbReference>
<dbReference type="Proteomes" id="UP001139158">
    <property type="component" value="Unassembled WGS sequence"/>
</dbReference>
<evidence type="ECO:0000259" key="12">
    <source>
        <dbReference type="PROSITE" id="PS50011"/>
    </source>
</evidence>
<evidence type="ECO:0000256" key="6">
    <source>
        <dbReference type="ARBA" id="ARBA00022777"/>
    </source>
</evidence>
<feature type="compositionally biased region" description="Polar residues" evidence="11">
    <location>
        <begin position="586"/>
        <end position="605"/>
    </location>
</feature>
<accession>A0A9X1SCW0</accession>
<dbReference type="InterPro" id="IPR008271">
    <property type="entry name" value="Ser/Thr_kinase_AS"/>
</dbReference>
<evidence type="ECO:0000256" key="1">
    <source>
        <dbReference type="ARBA" id="ARBA00012513"/>
    </source>
</evidence>
<dbReference type="Pfam" id="PF03793">
    <property type="entry name" value="PASTA"/>
    <property type="match status" value="3"/>
</dbReference>
<keyword evidence="5 10" id="KW-0547">Nucleotide-binding</keyword>
<dbReference type="InterPro" id="IPR000719">
    <property type="entry name" value="Prot_kinase_dom"/>
</dbReference>
<feature type="domain" description="PASTA" evidence="13">
    <location>
        <begin position="406"/>
        <end position="473"/>
    </location>
</feature>
<keyword evidence="7 10" id="KW-0067">ATP-binding</keyword>
<feature type="domain" description="PASTA" evidence="13">
    <location>
        <begin position="474"/>
        <end position="540"/>
    </location>
</feature>
<dbReference type="NCBIfam" id="NF033483">
    <property type="entry name" value="PknB_PASTA_kin"/>
    <property type="match status" value="1"/>
</dbReference>
<reference evidence="14" key="1">
    <citation type="submission" date="2021-10" db="EMBL/GenBank/DDBJ databases">
        <title>Novel species in genus Arthrobacter.</title>
        <authorList>
            <person name="Liu Y."/>
        </authorList>
    </citation>
    <scope>NUCLEOTIDE SEQUENCE</scope>
    <source>
        <strain evidence="14">Zg-Y453</strain>
    </source>
</reference>
<evidence type="ECO:0000256" key="5">
    <source>
        <dbReference type="ARBA" id="ARBA00022741"/>
    </source>
</evidence>
<feature type="compositionally biased region" description="Low complexity" evidence="11">
    <location>
        <begin position="618"/>
        <end position="627"/>
    </location>
</feature>
<dbReference type="SMART" id="SM00220">
    <property type="entry name" value="S_TKc"/>
    <property type="match status" value="1"/>
</dbReference>
<keyword evidence="4" id="KW-0677">Repeat</keyword>
<evidence type="ECO:0000313" key="14">
    <source>
        <dbReference type="EMBL" id="MCC3298573.1"/>
    </source>
</evidence>
<dbReference type="PANTHER" id="PTHR43289">
    <property type="entry name" value="MITOGEN-ACTIVATED PROTEIN KINASE KINASE KINASE 20-RELATED"/>
    <property type="match status" value="1"/>
</dbReference>
<dbReference type="FunFam" id="3.30.200.20:FF:000035">
    <property type="entry name" value="Serine/threonine protein kinase Stk1"/>
    <property type="match status" value="1"/>
</dbReference>
<dbReference type="GO" id="GO:0004674">
    <property type="term" value="F:protein serine/threonine kinase activity"/>
    <property type="evidence" value="ECO:0007669"/>
    <property type="project" value="UniProtKB-KW"/>
</dbReference>